<accession>A0AAV5J456</accession>
<dbReference type="Pfam" id="PF05742">
    <property type="entry name" value="TANGO2"/>
    <property type="match status" value="1"/>
</dbReference>
<dbReference type="PANTHER" id="PTHR17985:SF16">
    <property type="entry name" value="TRANSPORT_GOLGI ORGANIZATION-LIKE PROTEIN (DUF833)"/>
    <property type="match status" value="1"/>
</dbReference>
<proteinExistence type="predicted"/>
<dbReference type="Proteomes" id="UP001054252">
    <property type="component" value="Unassembled WGS sequence"/>
</dbReference>
<gene>
    <name evidence="1" type="ORF">SLEP1_g18751</name>
</gene>
<organism evidence="1 2">
    <name type="scientific">Rubroshorea leprosula</name>
    <dbReference type="NCBI Taxonomy" id="152421"/>
    <lineage>
        <taxon>Eukaryota</taxon>
        <taxon>Viridiplantae</taxon>
        <taxon>Streptophyta</taxon>
        <taxon>Embryophyta</taxon>
        <taxon>Tracheophyta</taxon>
        <taxon>Spermatophyta</taxon>
        <taxon>Magnoliopsida</taxon>
        <taxon>eudicotyledons</taxon>
        <taxon>Gunneridae</taxon>
        <taxon>Pentapetalae</taxon>
        <taxon>rosids</taxon>
        <taxon>malvids</taxon>
        <taxon>Malvales</taxon>
        <taxon>Dipterocarpaceae</taxon>
        <taxon>Rubroshorea</taxon>
    </lineage>
</organism>
<evidence type="ECO:0000313" key="1">
    <source>
        <dbReference type="EMBL" id="GKV06934.1"/>
    </source>
</evidence>
<dbReference type="EMBL" id="BPVZ01000026">
    <property type="protein sequence ID" value="GKV06934.1"/>
    <property type="molecule type" value="Genomic_DNA"/>
</dbReference>
<dbReference type="AlphaFoldDB" id="A0AAV5J456"/>
<evidence type="ECO:0000313" key="2">
    <source>
        <dbReference type="Proteomes" id="UP001054252"/>
    </source>
</evidence>
<dbReference type="PANTHER" id="PTHR17985">
    <property type="entry name" value="SER/THR-RICH PROTEIN T10 IN DGCR REGION"/>
    <property type="match status" value="1"/>
</dbReference>
<dbReference type="InterPro" id="IPR008551">
    <property type="entry name" value="TANGO2"/>
</dbReference>
<protein>
    <submittedName>
        <fullName evidence="1">Uncharacterized protein</fullName>
    </submittedName>
</protein>
<sequence length="267" mass="30214">MCIAVFMWEAHPIYPFVLLLNRDEYHSRPTEPLGWWEGGVILGGRDGLAGGTWLASAKDGRLAFVTNVRETQLIPEALSRGHLPVRFLKSKKNPMVFAEEVVAEANLYNGFNLVLADLCSKSLVYVTNRPKQNGSFISEVSPGIHVLTNASLDSPWPKAQRLDHNFREVLAEYGGEELPIKEMVSKLMLDTTKEKEILLPGIYSPEIEYQLSSIYIDCARPKGRYGTRNQSALSVKSNGDVCLYERYLEKDDIWKEQTVIYQIEMTI</sequence>
<name>A0AAV5J456_9ROSI</name>
<comment type="caution">
    <text evidence="1">The sequence shown here is derived from an EMBL/GenBank/DDBJ whole genome shotgun (WGS) entry which is preliminary data.</text>
</comment>
<reference evidence="1 2" key="1">
    <citation type="journal article" date="2021" name="Commun. Biol.">
        <title>The genome of Shorea leprosula (Dipterocarpaceae) highlights the ecological relevance of drought in aseasonal tropical rainforests.</title>
        <authorList>
            <person name="Ng K.K.S."/>
            <person name="Kobayashi M.J."/>
            <person name="Fawcett J.A."/>
            <person name="Hatakeyama M."/>
            <person name="Paape T."/>
            <person name="Ng C.H."/>
            <person name="Ang C.C."/>
            <person name="Tnah L.H."/>
            <person name="Lee C.T."/>
            <person name="Nishiyama T."/>
            <person name="Sese J."/>
            <person name="O'Brien M.J."/>
            <person name="Copetti D."/>
            <person name="Mohd Noor M.I."/>
            <person name="Ong R.C."/>
            <person name="Putra M."/>
            <person name="Sireger I.Z."/>
            <person name="Indrioko S."/>
            <person name="Kosugi Y."/>
            <person name="Izuno A."/>
            <person name="Isagi Y."/>
            <person name="Lee S.L."/>
            <person name="Shimizu K.K."/>
        </authorList>
    </citation>
    <scope>NUCLEOTIDE SEQUENCE [LARGE SCALE GENOMIC DNA]</scope>
    <source>
        <strain evidence="1">214</strain>
    </source>
</reference>
<keyword evidence="2" id="KW-1185">Reference proteome</keyword>